<organism evidence="7 8">
    <name type="scientific">Scleropages formosus</name>
    <name type="common">Asian bonytongue</name>
    <name type="synonym">Osteoglossum formosum</name>
    <dbReference type="NCBI Taxonomy" id="113540"/>
    <lineage>
        <taxon>Eukaryota</taxon>
        <taxon>Metazoa</taxon>
        <taxon>Chordata</taxon>
        <taxon>Craniata</taxon>
        <taxon>Vertebrata</taxon>
        <taxon>Euteleostomi</taxon>
        <taxon>Actinopterygii</taxon>
        <taxon>Neopterygii</taxon>
        <taxon>Teleostei</taxon>
        <taxon>Osteoglossocephala</taxon>
        <taxon>Osteoglossomorpha</taxon>
        <taxon>Osteoglossiformes</taxon>
        <taxon>Osteoglossidae</taxon>
        <taxon>Scleropages</taxon>
    </lineage>
</organism>
<dbReference type="GO" id="GO:0003796">
    <property type="term" value="F:lysozyme activity"/>
    <property type="evidence" value="ECO:0007669"/>
    <property type="project" value="UniProtKB-EC"/>
</dbReference>
<dbReference type="PANTHER" id="PTHR31698:SF8">
    <property type="entry name" value="LYSOZYME G-RELATED"/>
    <property type="match status" value="1"/>
</dbReference>
<sequence>SGFDRVLLSGGNEDCAILLFFPGVQASYELAECDLDYIVTVAGYDSMDPAVISGIISRKFLAEAMLRNGWGDHGDAFGLTQGSDRVHYRHHSGTWDNEENVKQGTEILIDFINESEKKFPRWTSLKAHPRNTHTHFLKPLVSLAGA</sequence>
<reference evidence="7" key="2">
    <citation type="submission" date="2025-08" db="UniProtKB">
        <authorList>
            <consortium name="Ensembl"/>
        </authorList>
    </citation>
    <scope>IDENTIFICATION</scope>
</reference>
<evidence type="ECO:0000256" key="5">
    <source>
        <dbReference type="ARBA" id="ARBA00023295"/>
    </source>
</evidence>
<dbReference type="PRINTS" id="PR00749">
    <property type="entry name" value="LYSOZYMEG"/>
</dbReference>
<evidence type="ECO:0000313" key="7">
    <source>
        <dbReference type="Ensembl" id="ENSSFOP00015006017.2"/>
    </source>
</evidence>
<dbReference type="Gene3D" id="1.10.530.10">
    <property type="match status" value="1"/>
</dbReference>
<dbReference type="OrthoDB" id="10021790at2759"/>
<evidence type="ECO:0000256" key="2">
    <source>
        <dbReference type="ARBA" id="ARBA00012732"/>
    </source>
</evidence>
<comment type="catalytic activity">
    <reaction evidence="1">
        <text>Hydrolysis of (1-&gt;4)-beta-linkages between N-acetylmuramic acid and N-acetyl-D-glucosamine residues in a peptidoglycan and between N-acetyl-D-glucosamine residues in chitodextrins.</text>
        <dbReference type="EC" id="3.2.1.17"/>
    </reaction>
</comment>
<name>A0A8C9R5W8_SCLFO</name>
<reference evidence="7" key="3">
    <citation type="submission" date="2025-09" db="UniProtKB">
        <authorList>
            <consortium name="Ensembl"/>
        </authorList>
    </citation>
    <scope>IDENTIFICATION</scope>
</reference>
<keyword evidence="5" id="KW-0378">Hydrolase</keyword>
<evidence type="ECO:0000256" key="3">
    <source>
        <dbReference type="ARBA" id="ARBA00016485"/>
    </source>
</evidence>
<dbReference type="GO" id="GO:0050830">
    <property type="term" value="P:defense response to Gram-positive bacterium"/>
    <property type="evidence" value="ECO:0007669"/>
    <property type="project" value="TreeGrafter"/>
</dbReference>
<dbReference type="GO" id="GO:0009253">
    <property type="term" value="P:peptidoglycan catabolic process"/>
    <property type="evidence" value="ECO:0007669"/>
    <property type="project" value="InterPro"/>
</dbReference>
<dbReference type="GeneTree" id="ENSGT00390000017614"/>
<evidence type="ECO:0000256" key="1">
    <source>
        <dbReference type="ARBA" id="ARBA00000632"/>
    </source>
</evidence>
<evidence type="ECO:0000256" key="6">
    <source>
        <dbReference type="ARBA" id="ARBA00031262"/>
    </source>
</evidence>
<keyword evidence="4" id="KW-0929">Antimicrobial</keyword>
<protein>
    <recommendedName>
        <fullName evidence="3">Lysozyme g</fullName>
        <ecNumber evidence="2">3.2.1.17</ecNumber>
    </recommendedName>
    <alternativeName>
        <fullName evidence="6">1,4-beta-N-acetylmuramidase</fullName>
    </alternativeName>
</protein>
<proteinExistence type="predicted"/>
<dbReference type="PANTHER" id="PTHR31698">
    <property type="entry name" value="LYSOZYME G FAMILY MEMBER"/>
    <property type="match status" value="1"/>
</dbReference>
<keyword evidence="4" id="KW-0081">Bacteriolytic enzyme</keyword>
<reference evidence="7 8" key="1">
    <citation type="submission" date="2019-04" db="EMBL/GenBank/DDBJ databases">
        <authorList>
            <consortium name="Wellcome Sanger Institute Data Sharing"/>
        </authorList>
    </citation>
    <scope>NUCLEOTIDE SEQUENCE [LARGE SCALE GENOMIC DNA]</scope>
</reference>
<evidence type="ECO:0000313" key="8">
    <source>
        <dbReference type="Proteomes" id="UP000694397"/>
    </source>
</evidence>
<dbReference type="AlphaFoldDB" id="A0A8C9R5W8"/>
<accession>A0A8C9R5W8</accession>
<keyword evidence="8" id="KW-1185">Reference proteome</keyword>
<dbReference type="EC" id="3.2.1.17" evidence="2"/>
<evidence type="ECO:0000256" key="4">
    <source>
        <dbReference type="ARBA" id="ARBA00022638"/>
    </source>
</evidence>
<dbReference type="GO" id="GO:0031640">
    <property type="term" value="P:killing of cells of another organism"/>
    <property type="evidence" value="ECO:0007669"/>
    <property type="project" value="UniProtKB-KW"/>
</dbReference>
<dbReference type="GO" id="GO:0005576">
    <property type="term" value="C:extracellular region"/>
    <property type="evidence" value="ECO:0007669"/>
    <property type="project" value="TreeGrafter"/>
</dbReference>
<dbReference type="Proteomes" id="UP000694397">
    <property type="component" value="Chromosome 13"/>
</dbReference>
<dbReference type="Ensembl" id="ENSSFOT00015006114.2">
    <property type="protein sequence ID" value="ENSSFOP00015006017.2"/>
    <property type="gene ID" value="ENSSFOG00015003838.2"/>
</dbReference>
<dbReference type="InterPro" id="IPR002152">
    <property type="entry name" value="Glyco_hydro_23"/>
</dbReference>
<keyword evidence="5" id="KW-0326">Glycosidase</keyword>